<dbReference type="GO" id="GO:0046872">
    <property type="term" value="F:metal ion binding"/>
    <property type="evidence" value="ECO:0007669"/>
    <property type="project" value="InterPro"/>
</dbReference>
<organism evidence="3">
    <name type="scientific">Streptomyces sp. SID12501</name>
    <dbReference type="NCBI Taxonomy" id="2706042"/>
    <lineage>
        <taxon>Bacteria</taxon>
        <taxon>Bacillati</taxon>
        <taxon>Actinomycetota</taxon>
        <taxon>Actinomycetes</taxon>
        <taxon>Kitasatosporales</taxon>
        <taxon>Streptomycetaceae</taxon>
        <taxon>Streptomyces</taxon>
    </lineage>
</organism>
<keyword evidence="3" id="KW-0670">Pyruvate</keyword>
<evidence type="ECO:0000259" key="2">
    <source>
        <dbReference type="Pfam" id="PF11716"/>
    </source>
</evidence>
<feature type="domain" description="MDMPI C-terminal" evidence="1">
    <location>
        <begin position="152"/>
        <end position="269"/>
    </location>
</feature>
<dbReference type="InterPro" id="IPR017517">
    <property type="entry name" value="Maleyloyr_isom"/>
</dbReference>
<dbReference type="InterPro" id="IPR010872">
    <property type="entry name" value="MDMPI_C-term_domain"/>
</dbReference>
<name>A0A6B3C216_9ACTN</name>
<dbReference type="GO" id="GO:0005886">
    <property type="term" value="C:plasma membrane"/>
    <property type="evidence" value="ECO:0007669"/>
    <property type="project" value="TreeGrafter"/>
</dbReference>
<evidence type="ECO:0000313" key="3">
    <source>
        <dbReference type="EMBL" id="NEC90755.1"/>
    </source>
</evidence>
<dbReference type="PANTHER" id="PTHR40758">
    <property type="entry name" value="CONSERVED PROTEIN"/>
    <property type="match status" value="1"/>
</dbReference>
<dbReference type="EMBL" id="JAAGLU010000035">
    <property type="protein sequence ID" value="NEC90755.1"/>
    <property type="molecule type" value="Genomic_DNA"/>
</dbReference>
<feature type="domain" description="Mycothiol-dependent maleylpyruvate isomerase metal-binding" evidence="2">
    <location>
        <begin position="12"/>
        <end position="139"/>
    </location>
</feature>
<dbReference type="RefSeq" id="WP_164320870.1">
    <property type="nucleotide sequence ID" value="NZ_JAAGLU010000035.1"/>
</dbReference>
<keyword evidence="3" id="KW-0413">Isomerase</keyword>
<comment type="caution">
    <text evidence="3">The sequence shown here is derived from an EMBL/GenBank/DDBJ whole genome shotgun (WGS) entry which is preliminary data.</text>
</comment>
<accession>A0A6B3C216</accession>
<dbReference type="Pfam" id="PF11716">
    <property type="entry name" value="MDMPI_N"/>
    <property type="match status" value="1"/>
</dbReference>
<dbReference type="AlphaFoldDB" id="A0A6B3C216"/>
<reference evidence="3" key="1">
    <citation type="submission" date="2020-01" db="EMBL/GenBank/DDBJ databases">
        <title>Insect and environment-associated Actinomycetes.</title>
        <authorList>
            <person name="Currrie C."/>
            <person name="Chevrette M."/>
            <person name="Carlson C."/>
            <person name="Stubbendieck R."/>
            <person name="Wendt-Pienkowski E."/>
        </authorList>
    </citation>
    <scope>NUCLEOTIDE SEQUENCE</scope>
    <source>
        <strain evidence="3">SID12501</strain>
    </source>
</reference>
<gene>
    <name evidence="3" type="ORF">G3I71_34280</name>
</gene>
<dbReference type="NCBIfam" id="TIGR03083">
    <property type="entry name" value="maleylpyruvate isomerase family mycothiol-dependent enzyme"/>
    <property type="match status" value="1"/>
</dbReference>
<evidence type="ECO:0000259" key="1">
    <source>
        <dbReference type="Pfam" id="PF07398"/>
    </source>
</evidence>
<dbReference type="PANTHER" id="PTHR40758:SF1">
    <property type="entry name" value="CONSERVED PROTEIN"/>
    <property type="match status" value="1"/>
</dbReference>
<dbReference type="GO" id="GO:0016853">
    <property type="term" value="F:isomerase activity"/>
    <property type="evidence" value="ECO:0007669"/>
    <property type="project" value="UniProtKB-KW"/>
</dbReference>
<proteinExistence type="predicted"/>
<sequence>MTTLAHDRYCDEIAHQVGQLRAVVTSGADLSATVPTCPDWSLEQLVRHTGGALRWVELLVRTRAEADVEEDQVPLSGGPEQTGDPAALDAWLAETGELLVGTLREAGPDAKVWSWAEIHDSGFWARRMAHEVTVHRADATLTAGLPYEVAADIAADAIDEWLQIVEFAQRADPADPANELRGPGRSIHLHATDSAAELNAERSEMGVPPPEGWGRLIELAEEGLVWRRGHEKATVALRGPLTDVMLAFYRRLPLDSPRLEILGDRELLEFWLARATFG</sequence>
<protein>
    <submittedName>
        <fullName evidence="3">Maleylpyruvate isomerase family protein</fullName>
    </submittedName>
</protein>
<dbReference type="InterPro" id="IPR024344">
    <property type="entry name" value="MDMPI_metal-binding"/>
</dbReference>
<dbReference type="Pfam" id="PF07398">
    <property type="entry name" value="MDMPI_C"/>
    <property type="match status" value="1"/>
</dbReference>